<keyword evidence="6" id="KW-1185">Reference proteome</keyword>
<dbReference type="PROSITE" id="PS00846">
    <property type="entry name" value="HTH_ARSR_1"/>
    <property type="match status" value="1"/>
</dbReference>
<protein>
    <submittedName>
        <fullName evidence="5">Arsenical resistance operon repressor</fullName>
    </submittedName>
</protein>
<dbReference type="SMART" id="SM00418">
    <property type="entry name" value="HTH_ARSR"/>
    <property type="match status" value="1"/>
</dbReference>
<sequence length="115" mass="12572">MTVPLDFELEVAAKVFKALADPARLRILVHLAQNRPDGGCCGLAEADSVCACDLEAVTGLSQPTVSHHMRNLVAAQLVRAEKRGRWMYYHLDPEGFALAQAFLAIGGEKWIPRVS</sequence>
<dbReference type="SUPFAM" id="SSF46785">
    <property type="entry name" value="Winged helix' DNA-binding domain"/>
    <property type="match status" value="1"/>
</dbReference>
<accession>A0A399FBB3</accession>
<dbReference type="EMBL" id="QWLB01000023">
    <property type="protein sequence ID" value="RIH92192.1"/>
    <property type="molecule type" value="Genomic_DNA"/>
</dbReference>
<dbReference type="GO" id="GO:0003700">
    <property type="term" value="F:DNA-binding transcription factor activity"/>
    <property type="evidence" value="ECO:0007669"/>
    <property type="project" value="InterPro"/>
</dbReference>
<dbReference type="PANTHER" id="PTHR33154:SF18">
    <property type="entry name" value="ARSENICAL RESISTANCE OPERON REPRESSOR"/>
    <property type="match status" value="1"/>
</dbReference>
<dbReference type="InterPro" id="IPR018334">
    <property type="entry name" value="ArsR_HTH"/>
</dbReference>
<evidence type="ECO:0000313" key="5">
    <source>
        <dbReference type="EMBL" id="RIH92192.1"/>
    </source>
</evidence>
<dbReference type="RefSeq" id="WP_240631303.1">
    <property type="nucleotide sequence ID" value="NZ_BJXM01000001.1"/>
</dbReference>
<evidence type="ECO:0000256" key="2">
    <source>
        <dbReference type="ARBA" id="ARBA00023125"/>
    </source>
</evidence>
<evidence type="ECO:0000256" key="1">
    <source>
        <dbReference type="ARBA" id="ARBA00023015"/>
    </source>
</evidence>
<dbReference type="InterPro" id="IPR001845">
    <property type="entry name" value="HTH_ArsR_DNA-bd_dom"/>
</dbReference>
<gene>
    <name evidence="5" type="primary">arsR</name>
    <name evidence="5" type="ORF">Mgrana_01861</name>
</gene>
<evidence type="ECO:0000259" key="4">
    <source>
        <dbReference type="PROSITE" id="PS50987"/>
    </source>
</evidence>
<name>A0A399FBB3_9DEIN</name>
<dbReference type="NCBIfam" id="NF033788">
    <property type="entry name" value="HTH_metalloreg"/>
    <property type="match status" value="1"/>
</dbReference>
<reference evidence="5 6" key="1">
    <citation type="submission" date="2018-08" db="EMBL/GenBank/DDBJ databases">
        <title>Meiothermus granaticius genome AF-68 sequencing project.</title>
        <authorList>
            <person name="Da Costa M.S."/>
            <person name="Albuquerque L."/>
            <person name="Raposo P."/>
            <person name="Froufe H.J.C."/>
            <person name="Barroso C.S."/>
            <person name="Egas C."/>
        </authorList>
    </citation>
    <scope>NUCLEOTIDE SEQUENCE [LARGE SCALE GENOMIC DNA]</scope>
    <source>
        <strain evidence="5 6">AF-68</strain>
    </source>
</reference>
<keyword evidence="2" id="KW-0238">DNA-binding</keyword>
<dbReference type="Proteomes" id="UP000266178">
    <property type="component" value="Unassembled WGS sequence"/>
</dbReference>
<dbReference type="Pfam" id="PF01022">
    <property type="entry name" value="HTH_5"/>
    <property type="match status" value="1"/>
</dbReference>
<dbReference type="CDD" id="cd00090">
    <property type="entry name" value="HTH_ARSR"/>
    <property type="match status" value="1"/>
</dbReference>
<proteinExistence type="predicted"/>
<keyword evidence="3" id="KW-0804">Transcription</keyword>
<dbReference type="InterPro" id="IPR036390">
    <property type="entry name" value="WH_DNA-bd_sf"/>
</dbReference>
<dbReference type="Gene3D" id="1.10.10.10">
    <property type="entry name" value="Winged helix-like DNA-binding domain superfamily/Winged helix DNA-binding domain"/>
    <property type="match status" value="1"/>
</dbReference>
<dbReference type="GO" id="GO:0003677">
    <property type="term" value="F:DNA binding"/>
    <property type="evidence" value="ECO:0007669"/>
    <property type="project" value="UniProtKB-KW"/>
</dbReference>
<dbReference type="PANTHER" id="PTHR33154">
    <property type="entry name" value="TRANSCRIPTIONAL REGULATOR, ARSR FAMILY"/>
    <property type="match status" value="1"/>
</dbReference>
<keyword evidence="1" id="KW-0805">Transcription regulation</keyword>
<comment type="caution">
    <text evidence="5">The sequence shown here is derived from an EMBL/GenBank/DDBJ whole genome shotgun (WGS) entry which is preliminary data.</text>
</comment>
<dbReference type="InterPro" id="IPR036388">
    <property type="entry name" value="WH-like_DNA-bd_sf"/>
</dbReference>
<organism evidence="5 6">
    <name type="scientific">Meiothermus granaticius NBRC 107808</name>
    <dbReference type="NCBI Taxonomy" id="1227551"/>
    <lineage>
        <taxon>Bacteria</taxon>
        <taxon>Thermotogati</taxon>
        <taxon>Deinococcota</taxon>
        <taxon>Deinococci</taxon>
        <taxon>Thermales</taxon>
        <taxon>Thermaceae</taxon>
        <taxon>Meiothermus</taxon>
    </lineage>
</organism>
<dbReference type="InterPro" id="IPR051081">
    <property type="entry name" value="HTH_MetalResp_TranReg"/>
</dbReference>
<evidence type="ECO:0000256" key="3">
    <source>
        <dbReference type="ARBA" id="ARBA00023163"/>
    </source>
</evidence>
<dbReference type="AlphaFoldDB" id="A0A399FBB3"/>
<dbReference type="InterPro" id="IPR011991">
    <property type="entry name" value="ArsR-like_HTH"/>
</dbReference>
<dbReference type="PROSITE" id="PS50987">
    <property type="entry name" value="HTH_ARSR_2"/>
    <property type="match status" value="1"/>
</dbReference>
<evidence type="ECO:0000313" key="6">
    <source>
        <dbReference type="Proteomes" id="UP000266178"/>
    </source>
</evidence>
<feature type="domain" description="HTH arsR-type" evidence="4">
    <location>
        <begin position="5"/>
        <end position="115"/>
    </location>
</feature>